<dbReference type="InterPro" id="IPR035992">
    <property type="entry name" value="Ricin_B-like_lectins"/>
</dbReference>
<dbReference type="SUPFAM" id="SSF50370">
    <property type="entry name" value="Ricin B-like lectins"/>
    <property type="match status" value="1"/>
</dbReference>
<dbReference type="EMBL" id="JADOUF010000001">
    <property type="protein sequence ID" value="MBG6133878.1"/>
    <property type="molecule type" value="Genomic_DNA"/>
</dbReference>
<gene>
    <name evidence="1" type="ORF">IW245_000072</name>
</gene>
<evidence type="ECO:0008006" key="3">
    <source>
        <dbReference type="Google" id="ProtNLM"/>
    </source>
</evidence>
<protein>
    <recommendedName>
        <fullName evidence="3">Ricin B lectin domain-containing protein</fullName>
    </recommendedName>
</protein>
<comment type="caution">
    <text evidence="1">The sequence shown here is derived from an EMBL/GenBank/DDBJ whole genome shotgun (WGS) entry which is preliminary data.</text>
</comment>
<name>A0A8J7G567_9ACTN</name>
<evidence type="ECO:0000313" key="2">
    <source>
        <dbReference type="Proteomes" id="UP000622552"/>
    </source>
</evidence>
<dbReference type="Gene3D" id="2.80.10.50">
    <property type="match status" value="1"/>
</dbReference>
<sequence>MDVTNGNRNNSTPLQVYACNQTDSQRWTF</sequence>
<evidence type="ECO:0000313" key="1">
    <source>
        <dbReference type="EMBL" id="MBG6133878.1"/>
    </source>
</evidence>
<dbReference type="PROSITE" id="PS50231">
    <property type="entry name" value="RICIN_B_LECTIN"/>
    <property type="match status" value="1"/>
</dbReference>
<organism evidence="1 2">
    <name type="scientific">Longispora fulva</name>
    <dbReference type="NCBI Taxonomy" id="619741"/>
    <lineage>
        <taxon>Bacteria</taxon>
        <taxon>Bacillati</taxon>
        <taxon>Actinomycetota</taxon>
        <taxon>Actinomycetes</taxon>
        <taxon>Micromonosporales</taxon>
        <taxon>Micromonosporaceae</taxon>
        <taxon>Longispora</taxon>
    </lineage>
</organism>
<keyword evidence="2" id="KW-1185">Reference proteome</keyword>
<proteinExistence type="predicted"/>
<dbReference type="AlphaFoldDB" id="A0A8J7G567"/>
<reference evidence="1" key="1">
    <citation type="submission" date="2020-11" db="EMBL/GenBank/DDBJ databases">
        <title>Sequencing the genomes of 1000 actinobacteria strains.</title>
        <authorList>
            <person name="Klenk H.-P."/>
        </authorList>
    </citation>
    <scope>NUCLEOTIDE SEQUENCE</scope>
    <source>
        <strain evidence="1">DSM 45356</strain>
    </source>
</reference>
<dbReference type="Proteomes" id="UP000622552">
    <property type="component" value="Unassembled WGS sequence"/>
</dbReference>
<accession>A0A8J7G567</accession>